<sequence length="57" mass="6548">MKRWDFTWQSADTEKPLSFCYASLFCSLVVYQGIPCDVIGFFMGNYNSLMVGITTTY</sequence>
<evidence type="ECO:0000313" key="1">
    <source>
        <dbReference type="EMBL" id="CZB22013.1"/>
    </source>
</evidence>
<protein>
    <submittedName>
        <fullName evidence="1">Uncharacterized protein</fullName>
    </submittedName>
</protein>
<evidence type="ECO:0000313" key="2">
    <source>
        <dbReference type="Proteomes" id="UP000182631"/>
    </source>
</evidence>
<proteinExistence type="predicted"/>
<accession>A0A161KAH6</accession>
<dbReference type="AlphaFoldDB" id="A0A161KAH6"/>
<organism evidence="1 2">
    <name type="scientific">Candidatus Synechococcus spongiarum</name>
    <dbReference type="NCBI Taxonomy" id="431041"/>
    <lineage>
        <taxon>Bacteria</taxon>
        <taxon>Bacillati</taxon>
        <taxon>Cyanobacteriota</taxon>
        <taxon>Cyanophyceae</taxon>
        <taxon>Synechococcales</taxon>
        <taxon>Synechococcaceae</taxon>
        <taxon>Synechococcus</taxon>
    </lineage>
</organism>
<name>A0A161KAH6_9SYNE</name>
<keyword evidence="2" id="KW-1185">Reference proteome</keyword>
<dbReference type="EMBL" id="FITM01000159">
    <property type="protein sequence ID" value="CZB22013.1"/>
    <property type="molecule type" value="Genomic_DNA"/>
</dbReference>
<gene>
    <name evidence="1" type="ORF">FLM9_1491</name>
</gene>
<reference evidence="2" key="1">
    <citation type="submission" date="2016-02" db="EMBL/GenBank/DDBJ databases">
        <authorList>
            <person name="liu f."/>
        </authorList>
    </citation>
    <scope>NUCLEOTIDE SEQUENCE [LARGE SCALE GENOMIC DNA]</scope>
</reference>
<dbReference type="Proteomes" id="UP000182631">
    <property type="component" value="Unassembled WGS sequence"/>
</dbReference>